<proteinExistence type="inferred from homology"/>
<feature type="compositionally biased region" description="Basic and acidic residues" evidence="25">
    <location>
        <begin position="358"/>
        <end position="374"/>
    </location>
</feature>
<dbReference type="FunFam" id="1.10.510.10:FF:000078">
    <property type="entry name" value="Serine/threonine-protein kinase PRP4 homolog"/>
    <property type="match status" value="1"/>
</dbReference>
<dbReference type="Proteomes" id="UP001186944">
    <property type="component" value="Unassembled WGS sequence"/>
</dbReference>
<keyword evidence="28" id="KW-1185">Reference proteome</keyword>
<comment type="catalytic activity">
    <reaction evidence="24">
        <text>L-seryl-[protein] + ATP = O-phospho-L-seryl-[protein] + ADP + H(+)</text>
        <dbReference type="Rhea" id="RHEA:17989"/>
        <dbReference type="Rhea" id="RHEA-COMP:9863"/>
        <dbReference type="Rhea" id="RHEA-COMP:11604"/>
        <dbReference type="ChEBI" id="CHEBI:15378"/>
        <dbReference type="ChEBI" id="CHEBI:29999"/>
        <dbReference type="ChEBI" id="CHEBI:30616"/>
        <dbReference type="ChEBI" id="CHEBI:83421"/>
        <dbReference type="ChEBI" id="CHEBI:456216"/>
        <dbReference type="EC" id="2.7.11.1"/>
    </reaction>
    <physiologicalReaction direction="left-to-right" evidence="24">
        <dbReference type="Rhea" id="RHEA:17990"/>
    </physiologicalReaction>
</comment>
<protein>
    <recommendedName>
        <fullName evidence="20">Serine/threonine-protein kinase PRP4 homolog</fullName>
        <ecNumber evidence="3">2.7.11.1</ecNumber>
    </recommendedName>
    <alternativeName>
        <fullName evidence="21">PRP4 pre-mRNA-processing factor 4 homolog</fullName>
    </alternativeName>
</protein>
<dbReference type="PROSITE" id="PS00108">
    <property type="entry name" value="PROTEIN_KINASE_ST"/>
    <property type="match status" value="1"/>
</dbReference>
<comment type="subunit">
    <text evidence="22">Interacts with CLK1 C-terminus. Associates with the U5 snRNP and NCOR1 deacetylase complexes. Identified in the spliceosome C complex.</text>
</comment>
<feature type="region of interest" description="Disordered" evidence="25">
    <location>
        <begin position="1"/>
        <end position="21"/>
    </location>
</feature>
<keyword evidence="5" id="KW-1017">Isopeptide bond</keyword>
<dbReference type="PANTHER" id="PTHR24058">
    <property type="entry name" value="DUAL SPECIFICITY PROTEIN KINASE"/>
    <property type="match status" value="1"/>
</dbReference>
<feature type="compositionally biased region" description="Basic and acidic residues" evidence="25">
    <location>
        <begin position="247"/>
        <end position="293"/>
    </location>
</feature>
<evidence type="ECO:0000256" key="18">
    <source>
        <dbReference type="ARBA" id="ARBA00023242"/>
    </source>
</evidence>
<evidence type="ECO:0000256" key="11">
    <source>
        <dbReference type="ARBA" id="ARBA00022741"/>
    </source>
</evidence>
<evidence type="ECO:0000256" key="12">
    <source>
        <dbReference type="ARBA" id="ARBA00022777"/>
    </source>
</evidence>
<evidence type="ECO:0000256" key="20">
    <source>
        <dbReference type="ARBA" id="ARBA00023637"/>
    </source>
</evidence>
<evidence type="ECO:0000256" key="15">
    <source>
        <dbReference type="ARBA" id="ARBA00022843"/>
    </source>
</evidence>
<evidence type="ECO:0000256" key="3">
    <source>
        <dbReference type="ARBA" id="ARBA00012513"/>
    </source>
</evidence>
<feature type="compositionally biased region" description="Basic and acidic residues" evidence="25">
    <location>
        <begin position="124"/>
        <end position="141"/>
    </location>
</feature>
<evidence type="ECO:0000256" key="7">
    <source>
        <dbReference type="ARBA" id="ARBA00022553"/>
    </source>
</evidence>
<keyword evidence="6" id="KW-0723">Serine/threonine-protein kinase</keyword>
<comment type="caution">
    <text evidence="27">The sequence shown here is derived from an EMBL/GenBank/DDBJ whole genome shotgun (WGS) entry which is preliminary data.</text>
</comment>
<dbReference type="Gene3D" id="3.30.200.20">
    <property type="entry name" value="Phosphorylase Kinase, domain 1"/>
    <property type="match status" value="1"/>
</dbReference>
<evidence type="ECO:0000256" key="2">
    <source>
        <dbReference type="ARBA" id="ARBA00004629"/>
    </source>
</evidence>
<dbReference type="InterPro" id="IPR050494">
    <property type="entry name" value="Ser_Thr_dual-spec_kinase"/>
</dbReference>
<dbReference type="InterPro" id="IPR044092">
    <property type="entry name" value="STKc_PRP4"/>
</dbReference>
<dbReference type="EMBL" id="VSWD01000012">
    <property type="protein sequence ID" value="KAK3086027.1"/>
    <property type="molecule type" value="Genomic_DNA"/>
</dbReference>
<dbReference type="PROSITE" id="PS50011">
    <property type="entry name" value="PROTEIN_KINASE_DOM"/>
    <property type="match status" value="1"/>
</dbReference>
<feature type="compositionally biased region" description="Acidic residues" evidence="25">
    <location>
        <begin position="180"/>
        <end position="189"/>
    </location>
</feature>
<dbReference type="InterPro" id="IPR011009">
    <property type="entry name" value="Kinase-like_dom_sf"/>
</dbReference>
<evidence type="ECO:0000256" key="22">
    <source>
        <dbReference type="ARBA" id="ARBA00046964"/>
    </source>
</evidence>
<keyword evidence="10" id="KW-0747">Spliceosome</keyword>
<evidence type="ECO:0000256" key="13">
    <source>
        <dbReference type="ARBA" id="ARBA00022838"/>
    </source>
</evidence>
<evidence type="ECO:0000313" key="27">
    <source>
        <dbReference type="EMBL" id="KAK3086027.1"/>
    </source>
</evidence>
<evidence type="ECO:0000256" key="25">
    <source>
        <dbReference type="SAM" id="MobiDB-lite"/>
    </source>
</evidence>
<feature type="compositionally biased region" description="Polar residues" evidence="25">
    <location>
        <begin position="1"/>
        <end position="17"/>
    </location>
</feature>
<dbReference type="EC" id="2.7.11.1" evidence="3"/>
<feature type="compositionally biased region" description="Basic and acidic residues" evidence="25">
    <location>
        <begin position="598"/>
        <end position="647"/>
    </location>
</feature>
<dbReference type="CDD" id="cd14135">
    <property type="entry name" value="STKc_PRP4"/>
    <property type="match status" value="1"/>
</dbReference>
<dbReference type="InterPro" id="IPR000719">
    <property type="entry name" value="Prot_kinase_dom"/>
</dbReference>
<feature type="compositionally biased region" description="Acidic residues" evidence="25">
    <location>
        <begin position="75"/>
        <end position="89"/>
    </location>
</feature>
<comment type="subcellular location">
    <subcellularLocation>
        <location evidence="2">Chromosome</location>
        <location evidence="2">Centromere</location>
        <location evidence="2">Kinetochore</location>
    </subcellularLocation>
    <subcellularLocation>
        <location evidence="1">Nucleus</location>
    </subcellularLocation>
</comment>
<dbReference type="GO" id="GO:0005681">
    <property type="term" value="C:spliceosomal complex"/>
    <property type="evidence" value="ECO:0007669"/>
    <property type="project" value="UniProtKB-KW"/>
</dbReference>
<keyword evidence="18" id="KW-0539">Nucleus</keyword>
<feature type="compositionally biased region" description="Basic residues" evidence="25">
    <location>
        <begin position="93"/>
        <end position="123"/>
    </location>
</feature>
<comment type="catalytic activity">
    <reaction evidence="23">
        <text>L-threonyl-[protein] + ATP = O-phospho-L-threonyl-[protein] + ADP + H(+)</text>
        <dbReference type="Rhea" id="RHEA:46608"/>
        <dbReference type="Rhea" id="RHEA-COMP:11060"/>
        <dbReference type="Rhea" id="RHEA-COMP:11605"/>
        <dbReference type="ChEBI" id="CHEBI:15378"/>
        <dbReference type="ChEBI" id="CHEBI:30013"/>
        <dbReference type="ChEBI" id="CHEBI:30616"/>
        <dbReference type="ChEBI" id="CHEBI:61977"/>
        <dbReference type="ChEBI" id="CHEBI:456216"/>
        <dbReference type="EC" id="2.7.11.1"/>
    </reaction>
    <physiologicalReaction direction="left-to-right" evidence="23">
        <dbReference type="Rhea" id="RHEA:46609"/>
    </physiologicalReaction>
</comment>
<comment type="similarity">
    <text evidence="19">Belongs to the protein kinase superfamily. CMGC Ser/Thr protein kinase family.</text>
</comment>
<evidence type="ECO:0000256" key="17">
    <source>
        <dbReference type="ARBA" id="ARBA00023187"/>
    </source>
</evidence>
<keyword evidence="4" id="KW-0158">Chromosome</keyword>
<dbReference type="SUPFAM" id="SSF56112">
    <property type="entry name" value="Protein kinase-like (PK-like)"/>
    <property type="match status" value="1"/>
</dbReference>
<keyword evidence="14" id="KW-0067">ATP-binding</keyword>
<gene>
    <name evidence="27" type="ORF">FSP39_012364</name>
</gene>
<dbReference type="GO" id="GO:0005524">
    <property type="term" value="F:ATP binding"/>
    <property type="evidence" value="ECO:0007669"/>
    <property type="project" value="UniProtKB-KW"/>
</dbReference>
<dbReference type="Pfam" id="PF00069">
    <property type="entry name" value="Pkinase"/>
    <property type="match status" value="1"/>
</dbReference>
<organism evidence="27 28">
    <name type="scientific">Pinctada imbricata</name>
    <name type="common">Atlantic pearl-oyster</name>
    <name type="synonym">Pinctada martensii</name>
    <dbReference type="NCBI Taxonomy" id="66713"/>
    <lineage>
        <taxon>Eukaryota</taxon>
        <taxon>Metazoa</taxon>
        <taxon>Spiralia</taxon>
        <taxon>Lophotrochozoa</taxon>
        <taxon>Mollusca</taxon>
        <taxon>Bivalvia</taxon>
        <taxon>Autobranchia</taxon>
        <taxon>Pteriomorphia</taxon>
        <taxon>Pterioida</taxon>
        <taxon>Pterioidea</taxon>
        <taxon>Pteriidae</taxon>
        <taxon>Pinctada</taxon>
    </lineage>
</organism>
<evidence type="ECO:0000256" key="5">
    <source>
        <dbReference type="ARBA" id="ARBA00022499"/>
    </source>
</evidence>
<evidence type="ECO:0000256" key="23">
    <source>
        <dbReference type="ARBA" id="ARBA00048659"/>
    </source>
</evidence>
<evidence type="ECO:0000256" key="8">
    <source>
        <dbReference type="ARBA" id="ARBA00022664"/>
    </source>
</evidence>
<feature type="compositionally biased region" description="Basic and acidic residues" evidence="25">
    <location>
        <begin position="422"/>
        <end position="433"/>
    </location>
</feature>
<feature type="region of interest" description="Disordered" evidence="25">
    <location>
        <begin position="176"/>
        <end position="928"/>
    </location>
</feature>
<evidence type="ECO:0000256" key="21">
    <source>
        <dbReference type="ARBA" id="ARBA00031858"/>
    </source>
</evidence>
<evidence type="ECO:0000259" key="26">
    <source>
        <dbReference type="PROSITE" id="PS50011"/>
    </source>
</evidence>
<evidence type="ECO:0000313" key="28">
    <source>
        <dbReference type="Proteomes" id="UP001186944"/>
    </source>
</evidence>
<evidence type="ECO:0000256" key="4">
    <source>
        <dbReference type="ARBA" id="ARBA00022454"/>
    </source>
</evidence>
<evidence type="ECO:0000256" key="9">
    <source>
        <dbReference type="ARBA" id="ARBA00022679"/>
    </source>
</evidence>
<keyword evidence="11" id="KW-0547">Nucleotide-binding</keyword>
<dbReference type="Gene3D" id="1.10.510.10">
    <property type="entry name" value="Transferase(Phosphotransferase) domain 1"/>
    <property type="match status" value="1"/>
</dbReference>
<feature type="compositionally biased region" description="Acidic residues" evidence="25">
    <location>
        <begin position="446"/>
        <end position="464"/>
    </location>
</feature>
<reference evidence="27" key="1">
    <citation type="submission" date="2019-08" db="EMBL/GenBank/DDBJ databases">
        <title>The improved chromosome-level genome for the pearl oyster Pinctada fucata martensii using PacBio sequencing and Hi-C.</title>
        <authorList>
            <person name="Zheng Z."/>
        </authorList>
    </citation>
    <scope>NUCLEOTIDE SEQUENCE</scope>
    <source>
        <strain evidence="27">ZZ-2019</strain>
        <tissue evidence="27">Adductor muscle</tissue>
    </source>
</reference>
<feature type="compositionally biased region" description="Basic residues" evidence="25">
    <location>
        <begin position="412"/>
        <end position="421"/>
    </location>
</feature>
<evidence type="ECO:0000256" key="19">
    <source>
        <dbReference type="ARBA" id="ARBA00023596"/>
    </source>
</evidence>
<dbReference type="InterPro" id="IPR008271">
    <property type="entry name" value="Ser/Thr_kinase_AS"/>
</dbReference>
<keyword evidence="13" id="KW-0995">Kinetochore</keyword>
<evidence type="ECO:0000256" key="6">
    <source>
        <dbReference type="ARBA" id="ARBA00022527"/>
    </source>
</evidence>
<evidence type="ECO:0000256" key="10">
    <source>
        <dbReference type="ARBA" id="ARBA00022728"/>
    </source>
</evidence>
<keyword evidence="9" id="KW-0808">Transferase</keyword>
<feature type="compositionally biased region" description="Basic and acidic residues" evidence="25">
    <location>
        <begin position="665"/>
        <end position="911"/>
    </location>
</feature>
<dbReference type="GO" id="GO:0045292">
    <property type="term" value="P:mRNA cis splicing, via spliceosome"/>
    <property type="evidence" value="ECO:0007669"/>
    <property type="project" value="InterPro"/>
</dbReference>
<name>A0AA88XIS9_PINIB</name>
<feature type="compositionally biased region" description="Basic and acidic residues" evidence="25">
    <location>
        <begin position="388"/>
        <end position="411"/>
    </location>
</feature>
<feature type="region of interest" description="Disordered" evidence="25">
    <location>
        <begin position="62"/>
        <end position="141"/>
    </location>
</feature>
<feature type="compositionally biased region" description="Basic and acidic residues" evidence="25">
    <location>
        <begin position="533"/>
        <end position="545"/>
    </location>
</feature>
<feature type="compositionally biased region" description="Basic and acidic residues" evidence="25">
    <location>
        <begin position="473"/>
        <end position="484"/>
    </location>
</feature>
<keyword evidence="8" id="KW-0507">mRNA processing</keyword>
<evidence type="ECO:0000256" key="24">
    <source>
        <dbReference type="ARBA" id="ARBA00048977"/>
    </source>
</evidence>
<evidence type="ECO:0000256" key="1">
    <source>
        <dbReference type="ARBA" id="ARBA00004123"/>
    </source>
</evidence>
<keyword evidence="17" id="KW-0508">mRNA splicing</keyword>
<feature type="compositionally biased region" description="Basic and acidic residues" evidence="25">
    <location>
        <begin position="300"/>
        <end position="345"/>
    </location>
</feature>
<sequence length="1352" mass="160229">MTTDAGRQTQHYDNSSLEPLAQRDVAEFNIEPMESVTTSLEKLAWEKTHLKLVLSIKFDCVDGETPESPEMVPDVSEEVELDNEEEDEEVDKKSRKEKKKHKKHKHKHKHSTDKQKKKKRKKSKSESNEREKKKLKIDESVDLEKLEAAREALKEVLRSENDEITANPMALIAQGYAGSESEEEGEVDYEETKIEKQRRKEWEALQNILKEKQQGGNDETEQGKELNSDSDCEIVSVEKATKKLRPPAKDRSSKENRLSDASARDRERDRYRRERDRRESEREQRELERDRDARRRRLSPGRERRDSDRQERPRESWDKRDAERRERSRDRPDIGRRTPPRDRSTRSPHRQSIGNTDRSSRDPVRDDRDRDRMRRSPIRRSPIRRSPGWRDRRPSPGRRYDRFARSRSRDRWRGRRSRSRDRKRDEKPEDKFKGSLSEGMALHNESDDEELNIDIPDDDEDEDALIEKRRKQREALMQRLKPEPIVETPPVVTEIQDKPMVPMETENEENLQSSPASPIPSAPQSPSFSSSRSESRSRSRSHDSRSPSIDSRYRSRTPPSEPKGSRSESKSDISVSGSSDSSDSSSSSESESSDSDYEMEKAYKKGRGKYREKEKYEEVYKESRSSKDKYKEKIVSRDKDVRRKNYDSEDEDVEDVKNKKKDKRRYSEEKDKEKQRYSEDRYRDERGYRETKEEKYYKEEKYSKEREKGRGREEREKESYKDRKTDDRKDRNSKYKEDSKDKRKDRYAEESEKRDKKDRYDKYAEESDKRDKKERYDKYAVESEKRDKRDKRSEKYSEESERRDKRDKYYEEKDSRSRKDRGKEDSERSRKDSIKREEIDERSSKRKDRYRDDGGSKKSEKREDSQREKVRYREESYSRKDEKEKGRDNRKSERDAKDRSKSVKAKYEKYSSESSSSDVSSDEEKKEVIEKKKSIIDNIKEESMNTDLENTCSPFQCEKEDAKAVKPEKEKLASNGIDMFSESSDMFSENYVSPGLGKFTGTVNENPNLMDNWDDAEGYYRVRIGETLDKRYSVYGYTGQGVFSNVVRSRDQARGNLETAIKIIRNNELMHKTGLKELEFLRKLNDADPDDKFHCLRLYRHFFHKNHLCLVFESLSMNLREILKKYGKDIGLHIKAVRSYSQQLFLALKHLKRNSVLHADIKPDNILVNESKLQLKLCDFGSASHVSESDITPYLVSRFYRAPEIILGMGYDHNIDLWSVGTTLFELYTGKILFPGQSNNEMLKYMMDIKGRFPNKIIRKGMFREQHFDNNYNFLYHEVDKVTHREKVTVLATVNPTKDLLAELVGYQRLPEEQMKKVKQLKDLLENILMLDPSKRISINHALTHAFIKEHI</sequence>
<dbReference type="GO" id="GO:0004674">
    <property type="term" value="F:protein serine/threonine kinase activity"/>
    <property type="evidence" value="ECO:0007669"/>
    <property type="project" value="UniProtKB-KW"/>
</dbReference>
<dbReference type="SMART" id="SM00220">
    <property type="entry name" value="S_TKc"/>
    <property type="match status" value="1"/>
</dbReference>
<feature type="compositionally biased region" description="Low complexity" evidence="25">
    <location>
        <begin position="572"/>
        <end position="590"/>
    </location>
</feature>
<accession>A0AA88XIS9</accession>
<keyword evidence="16" id="KW-0007">Acetylation</keyword>
<keyword evidence="7" id="KW-0597">Phosphoprotein</keyword>
<evidence type="ECO:0000256" key="14">
    <source>
        <dbReference type="ARBA" id="ARBA00022840"/>
    </source>
</evidence>
<keyword evidence="12" id="KW-0418">Kinase</keyword>
<feature type="compositionally biased region" description="Low complexity" evidence="25">
    <location>
        <begin position="485"/>
        <end position="494"/>
    </location>
</feature>
<keyword evidence="15" id="KW-0832">Ubl conjugation</keyword>
<dbReference type="PANTHER" id="PTHR24058:SF103">
    <property type="entry name" value="SERINE_THREONINE-PROTEIN KINASE PRP4 HOMOLOG"/>
    <property type="match status" value="1"/>
</dbReference>
<dbReference type="GO" id="GO:0000776">
    <property type="term" value="C:kinetochore"/>
    <property type="evidence" value="ECO:0007669"/>
    <property type="project" value="UniProtKB-KW"/>
</dbReference>
<evidence type="ECO:0000256" key="16">
    <source>
        <dbReference type="ARBA" id="ARBA00022990"/>
    </source>
</evidence>
<feature type="domain" description="Protein kinase" evidence="26">
    <location>
        <begin position="1032"/>
        <end position="1348"/>
    </location>
</feature>
<feature type="compositionally biased region" description="Basic and acidic residues" evidence="25">
    <location>
        <begin position="190"/>
        <end position="213"/>
    </location>
</feature>
<dbReference type="FunFam" id="3.30.200.20:FF:000123">
    <property type="entry name" value="serine/threonine-protein kinase PRP4 homolog"/>
    <property type="match status" value="1"/>
</dbReference>